<dbReference type="Proteomes" id="UP001277972">
    <property type="component" value="Unassembled WGS sequence"/>
</dbReference>
<sequence length="274" mass="30784">MSNKKSPGIAVPEQSANLNAAIAYSQMLGWSIFPIYYKSKKPITQHGFKDASNNVEQIKRWYTEHPSAGIGLPTGKINDVVVLDIDPRNRGDVSLEELQHDYEDLPDTVLSLTGGGGQHFFFQYDERINKSKLESYEGVDVQGDGKYIVLPPSTHPNGNKYEYEYSSKPIVTQIAKAPEWLIQLASKPKEKEYQKKPSSHWIDIFHHTSEGTRNNAAAQLAGHLFRRYVDPSLVVEIMHLWNTKVDPPLEGGELNKIINSIAGKELKRRSLKGG</sequence>
<gene>
    <name evidence="1" type="ORF">SH601_05530</name>
</gene>
<keyword evidence="2" id="KW-1185">Reference proteome</keyword>
<dbReference type="EMBL" id="JAWZSR010000002">
    <property type="protein sequence ID" value="MDX8045446.1"/>
    <property type="molecule type" value="Genomic_DNA"/>
</dbReference>
<protein>
    <submittedName>
        <fullName evidence="1">Bifunctional DNA primase/polymerase</fullName>
    </submittedName>
</protein>
<reference evidence="1" key="1">
    <citation type="submission" date="2023-11" db="EMBL/GenBank/DDBJ databases">
        <title>Gracilibacillus pellucida a moderately halophilic bacterium isolated from saline soil in Xinjiang province.</title>
        <authorList>
            <person name="Zhang Z."/>
            <person name="Tan F."/>
            <person name="Wang Y."/>
            <person name="Xia M."/>
        </authorList>
    </citation>
    <scope>NUCLEOTIDE SEQUENCE</scope>
    <source>
        <strain evidence="1">S3-1-1</strain>
    </source>
</reference>
<comment type="caution">
    <text evidence="1">The sequence shown here is derived from an EMBL/GenBank/DDBJ whole genome shotgun (WGS) entry which is preliminary data.</text>
</comment>
<name>A0ACC6M3B8_9BACI</name>
<organism evidence="1 2">
    <name type="scientific">Gracilibacillus pellucidus</name>
    <dbReference type="NCBI Taxonomy" id="3095368"/>
    <lineage>
        <taxon>Bacteria</taxon>
        <taxon>Bacillati</taxon>
        <taxon>Bacillota</taxon>
        <taxon>Bacilli</taxon>
        <taxon>Bacillales</taxon>
        <taxon>Bacillaceae</taxon>
        <taxon>Gracilibacillus</taxon>
    </lineage>
</organism>
<evidence type="ECO:0000313" key="2">
    <source>
        <dbReference type="Proteomes" id="UP001277972"/>
    </source>
</evidence>
<proteinExistence type="predicted"/>
<evidence type="ECO:0000313" key="1">
    <source>
        <dbReference type="EMBL" id="MDX8045446.1"/>
    </source>
</evidence>
<accession>A0ACC6M3B8</accession>